<dbReference type="EMBL" id="WAAO01000001">
    <property type="protein sequence ID" value="KAB1866261.1"/>
    <property type="molecule type" value="Genomic_DNA"/>
</dbReference>
<evidence type="ECO:0000313" key="3">
    <source>
        <dbReference type="Proteomes" id="UP000478836"/>
    </source>
</evidence>
<evidence type="ECO:0000313" key="2">
    <source>
        <dbReference type="EMBL" id="KAB1866261.1"/>
    </source>
</evidence>
<sequence length="169" mass="17470">MSLAQTPPETSAVTGLPGVAIVAKIRRVLIVAVIGALVFPTLMAASRSYCPGGIDGSGGFIDASGQPTDEAPVCIELALAPSPLVYVGIAAIVLLTLGRLMKANDEAAALQTLNRAVIGIVVLVGIGVVVSHLWFSLIPMESFTAHSWSIVHPFPFGTIDVTTTPLIVE</sequence>
<gene>
    <name evidence="2" type="ORF">F6A08_00005</name>
</gene>
<feature type="transmembrane region" description="Helical" evidence="1">
    <location>
        <begin position="84"/>
        <end position="101"/>
    </location>
</feature>
<feature type="transmembrane region" description="Helical" evidence="1">
    <location>
        <begin position="28"/>
        <end position="46"/>
    </location>
</feature>
<keyword evidence="1" id="KW-0812">Transmembrane</keyword>
<evidence type="ECO:0000256" key="1">
    <source>
        <dbReference type="SAM" id="Phobius"/>
    </source>
</evidence>
<keyword evidence="3" id="KW-1185">Reference proteome</keyword>
<keyword evidence="1" id="KW-1133">Transmembrane helix</keyword>
<accession>A0ABQ6V7M6</accession>
<organism evidence="2 3">
    <name type="scientific">Microbacterium algeriense</name>
    <dbReference type="NCBI Taxonomy" id="2615184"/>
    <lineage>
        <taxon>Bacteria</taxon>
        <taxon>Bacillati</taxon>
        <taxon>Actinomycetota</taxon>
        <taxon>Actinomycetes</taxon>
        <taxon>Micrococcales</taxon>
        <taxon>Microbacteriaceae</taxon>
        <taxon>Microbacterium</taxon>
    </lineage>
</organism>
<feature type="transmembrane region" description="Helical" evidence="1">
    <location>
        <begin position="113"/>
        <end position="135"/>
    </location>
</feature>
<dbReference type="RefSeq" id="WP_151458236.1">
    <property type="nucleotide sequence ID" value="NZ_WAAO01000001.1"/>
</dbReference>
<dbReference type="GeneID" id="77474804"/>
<comment type="caution">
    <text evidence="2">The sequence shown here is derived from an EMBL/GenBank/DDBJ whole genome shotgun (WGS) entry which is preliminary data.</text>
</comment>
<keyword evidence="1" id="KW-0472">Membrane</keyword>
<reference evidence="3" key="1">
    <citation type="submission" date="2019-09" db="EMBL/GenBank/DDBJ databases">
        <title>Whole genome sequencing of Microbacterium maritypicum.</title>
        <authorList>
            <person name="Lenchi N."/>
        </authorList>
    </citation>
    <scope>NUCLEOTIDE SEQUENCE [LARGE SCALE GENOMIC DNA]</scope>
    <source>
        <strain evidence="3">G1</strain>
    </source>
</reference>
<name>A0ABQ6V7M6_9MICO</name>
<proteinExistence type="predicted"/>
<protein>
    <submittedName>
        <fullName evidence="2">Uncharacterized protein</fullName>
    </submittedName>
</protein>
<dbReference type="Proteomes" id="UP000478836">
    <property type="component" value="Unassembled WGS sequence"/>
</dbReference>